<reference evidence="1 2" key="1">
    <citation type="submission" date="2018-12" db="EMBL/GenBank/DDBJ databases">
        <authorList>
            <person name="Feng G."/>
            <person name="Zhu H."/>
        </authorList>
    </citation>
    <scope>NUCLEOTIDE SEQUENCE [LARGE SCALE GENOMIC DNA]</scope>
    <source>
        <strain evidence="1 2">KCTC 12533</strain>
    </source>
</reference>
<dbReference type="Proteomes" id="UP000273500">
    <property type="component" value="Unassembled WGS sequence"/>
</dbReference>
<evidence type="ECO:0000313" key="1">
    <source>
        <dbReference type="EMBL" id="RSK50116.1"/>
    </source>
</evidence>
<keyword evidence="2" id="KW-1185">Reference proteome</keyword>
<accession>A0A3R9MU28</accession>
<dbReference type="AlphaFoldDB" id="A0A3R9MU28"/>
<name>A0A3R9MU28_9BACT</name>
<evidence type="ECO:0000313" key="2">
    <source>
        <dbReference type="Proteomes" id="UP000273500"/>
    </source>
</evidence>
<organism evidence="1 2">
    <name type="scientific">Hymenobacter rigui</name>
    <dbReference type="NCBI Taxonomy" id="334424"/>
    <lineage>
        <taxon>Bacteria</taxon>
        <taxon>Pseudomonadati</taxon>
        <taxon>Bacteroidota</taxon>
        <taxon>Cytophagia</taxon>
        <taxon>Cytophagales</taxon>
        <taxon>Hymenobacteraceae</taxon>
        <taxon>Hymenobacter</taxon>
    </lineage>
</organism>
<gene>
    <name evidence="1" type="ORF">EI291_05545</name>
</gene>
<comment type="caution">
    <text evidence="1">The sequence shown here is derived from an EMBL/GenBank/DDBJ whole genome shotgun (WGS) entry which is preliminary data.</text>
</comment>
<sequence length="257" mass="28867">MRTLDLNSQHQLQYYQSILELPVARHLEYQCYAALQNGVGSTEEDAQRHEQLAARFDTRPGKEQQQFLSLSNAHYARHFAEVSYSPERLAFAVLVASIDGVPTMDISEEGLQRLLNQLTVCGLTPEHITQALASVQEAFGDELAVHFPARFDTDADEVTRASHLKRRVLALCDYLLSADPTALQTVEQMDNALLDMLEPAVFETGDPQNTLVLRRRAFGQLCSVLAENGVAAPEQLTLFQFQARVEHVMEKRKREVG</sequence>
<dbReference type="RefSeq" id="WP_125418814.1">
    <property type="nucleotide sequence ID" value="NZ_RWIT01000002.1"/>
</dbReference>
<protein>
    <submittedName>
        <fullName evidence="1">Uncharacterized protein</fullName>
    </submittedName>
</protein>
<dbReference type="EMBL" id="RWIT01000002">
    <property type="protein sequence ID" value="RSK50116.1"/>
    <property type="molecule type" value="Genomic_DNA"/>
</dbReference>
<dbReference type="OrthoDB" id="886606at2"/>
<proteinExistence type="predicted"/>